<sequence length="321" mass="34599">MPRPKISTNPTSTTTAAAGETLNDLSSPPSPVSTLPSSPLSALTSSITLKTPNQQYLHDSTRSLPIGTTLSISRKNGASRIGQSILGHLFASHKPSRDHQRLSNDATLSLETIRPKDQQRRSILPTNWTTGLSKPTSMQGLSLKSPPPLSGGKVASGDLPAAGRDVMEIAEVNEYQQPMLPSVWLESVLSRLSRSDLKSSPPYATLPRAGLSEHKSTTPLRTMFAELDPKPKQQRDMKTSRSKIKPMSSNSTLDQSKTMSRRGSACEVALGDDARILFQQKRPKTLSSAVISSSIMSTKESLGAVRQRPLNSGPALSRIRG</sequence>
<feature type="region of interest" description="Disordered" evidence="1">
    <location>
        <begin position="1"/>
        <end position="40"/>
    </location>
</feature>
<feature type="region of interest" description="Disordered" evidence="1">
    <location>
        <begin position="127"/>
        <end position="152"/>
    </location>
</feature>
<comment type="caution">
    <text evidence="2">The sequence shown here is derived from an EMBL/GenBank/DDBJ whole genome shotgun (WGS) entry which is preliminary data.</text>
</comment>
<dbReference type="OrthoDB" id="2448351at2759"/>
<evidence type="ECO:0000313" key="2">
    <source>
        <dbReference type="EMBL" id="KAF9987815.1"/>
    </source>
</evidence>
<accession>A0A9P6MBR2</accession>
<dbReference type="EMBL" id="JAAAHW010003156">
    <property type="protein sequence ID" value="KAF9987815.1"/>
    <property type="molecule type" value="Genomic_DNA"/>
</dbReference>
<dbReference type="AlphaFoldDB" id="A0A9P6MBR2"/>
<feature type="compositionally biased region" description="Polar residues" evidence="1">
    <location>
        <begin position="247"/>
        <end position="258"/>
    </location>
</feature>
<protein>
    <submittedName>
        <fullName evidence="2">Uncharacterized protein</fullName>
    </submittedName>
</protein>
<feature type="compositionally biased region" description="Polar residues" evidence="1">
    <location>
        <begin position="127"/>
        <end position="142"/>
    </location>
</feature>
<evidence type="ECO:0000313" key="3">
    <source>
        <dbReference type="Proteomes" id="UP000749646"/>
    </source>
</evidence>
<keyword evidence="3" id="KW-1185">Reference proteome</keyword>
<feature type="region of interest" description="Disordered" evidence="1">
    <location>
        <begin position="196"/>
        <end position="261"/>
    </location>
</feature>
<gene>
    <name evidence="2" type="ORF">BGZ65_001793</name>
</gene>
<dbReference type="Proteomes" id="UP000749646">
    <property type="component" value="Unassembled WGS sequence"/>
</dbReference>
<evidence type="ECO:0000256" key="1">
    <source>
        <dbReference type="SAM" id="MobiDB-lite"/>
    </source>
</evidence>
<feature type="compositionally biased region" description="Basic and acidic residues" evidence="1">
    <location>
        <begin position="227"/>
        <end position="239"/>
    </location>
</feature>
<name>A0A9P6MBR2_9FUNG</name>
<organism evidence="2 3">
    <name type="scientific">Modicella reniformis</name>
    <dbReference type="NCBI Taxonomy" id="1440133"/>
    <lineage>
        <taxon>Eukaryota</taxon>
        <taxon>Fungi</taxon>
        <taxon>Fungi incertae sedis</taxon>
        <taxon>Mucoromycota</taxon>
        <taxon>Mortierellomycotina</taxon>
        <taxon>Mortierellomycetes</taxon>
        <taxon>Mortierellales</taxon>
        <taxon>Mortierellaceae</taxon>
        <taxon>Modicella</taxon>
    </lineage>
</organism>
<proteinExistence type="predicted"/>
<reference evidence="2" key="1">
    <citation type="journal article" date="2020" name="Fungal Divers.">
        <title>Resolving the Mortierellaceae phylogeny through synthesis of multi-gene phylogenetics and phylogenomics.</title>
        <authorList>
            <person name="Vandepol N."/>
            <person name="Liber J."/>
            <person name="Desiro A."/>
            <person name="Na H."/>
            <person name="Kennedy M."/>
            <person name="Barry K."/>
            <person name="Grigoriev I.V."/>
            <person name="Miller A.N."/>
            <person name="O'Donnell K."/>
            <person name="Stajich J.E."/>
            <person name="Bonito G."/>
        </authorList>
    </citation>
    <scope>NUCLEOTIDE SEQUENCE</scope>
    <source>
        <strain evidence="2">MES-2147</strain>
    </source>
</reference>
<feature type="region of interest" description="Disordered" evidence="1">
    <location>
        <begin position="300"/>
        <end position="321"/>
    </location>
</feature>
<feature type="compositionally biased region" description="Polar residues" evidence="1">
    <location>
        <begin position="1"/>
        <end position="12"/>
    </location>
</feature>